<dbReference type="AlphaFoldDB" id="A0A366IEG6"/>
<dbReference type="EMBL" id="QNSB01000012">
    <property type="protein sequence ID" value="RBP69553.1"/>
    <property type="molecule type" value="Genomic_DNA"/>
</dbReference>
<proteinExistence type="predicted"/>
<feature type="domain" description="DUF4097" evidence="2">
    <location>
        <begin position="12"/>
        <end position="249"/>
    </location>
</feature>
<dbReference type="Pfam" id="PF13349">
    <property type="entry name" value="DUF4097"/>
    <property type="match status" value="1"/>
</dbReference>
<dbReference type="RefSeq" id="WP_181778747.1">
    <property type="nucleotide sequence ID" value="NZ_QNSB01000012.1"/>
</dbReference>
<dbReference type="InterPro" id="IPR025164">
    <property type="entry name" value="Toastrack_DUF4097"/>
</dbReference>
<name>A0A366IEG6_9MICO</name>
<comment type="caution">
    <text evidence="3">The sequence shown here is derived from an EMBL/GenBank/DDBJ whole genome shotgun (WGS) entry which is preliminary data.</text>
</comment>
<protein>
    <submittedName>
        <fullName evidence="3">Putative adhesin</fullName>
    </submittedName>
</protein>
<keyword evidence="4" id="KW-1185">Reference proteome</keyword>
<evidence type="ECO:0000259" key="2">
    <source>
        <dbReference type="Pfam" id="PF13349"/>
    </source>
</evidence>
<accession>A0A366IEG6</accession>
<evidence type="ECO:0000256" key="1">
    <source>
        <dbReference type="SAM" id="MobiDB-lite"/>
    </source>
</evidence>
<gene>
    <name evidence="3" type="ORF">DFO65_11287</name>
</gene>
<feature type="region of interest" description="Disordered" evidence="1">
    <location>
        <begin position="34"/>
        <end position="57"/>
    </location>
</feature>
<dbReference type="Proteomes" id="UP000253509">
    <property type="component" value="Unassembled WGS sequence"/>
</dbReference>
<sequence length="279" mass="28445">MRQFPISDDATITIDIQAATVQVTAADRDDVAISVEPSNPNRSGDRDAAERVSVSPTSGGLDIVGERRLLIGTPGSVDVQMEVPAGTHLSAVISAGSLSLRNRLGDVDVKIAAGDVRSDTTASLTAKVSHGSIIAEEVTGDVEVQQSSGEIQLGAIGGSARIKSGHGSIRVGHLRGTAHFVTATGGVHIGEVSGEMRVRTGHGAVRLGRVSGGIVHLDTGFGTIEVGVASGAPVWVDADSKNGVVRTDLESGAGPADDELPVEVHASTKFGDIIISRAG</sequence>
<evidence type="ECO:0000313" key="3">
    <source>
        <dbReference type="EMBL" id="RBP69553.1"/>
    </source>
</evidence>
<reference evidence="3 4" key="1">
    <citation type="submission" date="2018-06" db="EMBL/GenBank/DDBJ databases">
        <title>Freshwater and sediment microbial communities from various areas in North America, analyzing microbe dynamics in response to fracking.</title>
        <authorList>
            <person name="Lamendella R."/>
        </authorList>
    </citation>
    <scope>NUCLEOTIDE SEQUENCE [LARGE SCALE GENOMIC DNA]</scope>
    <source>
        <strain evidence="3 4">3b_TX</strain>
    </source>
</reference>
<organism evidence="3 4">
    <name type="scientific">Brevibacterium celere</name>
    <dbReference type="NCBI Taxonomy" id="225845"/>
    <lineage>
        <taxon>Bacteria</taxon>
        <taxon>Bacillati</taxon>
        <taxon>Actinomycetota</taxon>
        <taxon>Actinomycetes</taxon>
        <taxon>Micrococcales</taxon>
        <taxon>Brevibacteriaceae</taxon>
        <taxon>Brevibacterium</taxon>
    </lineage>
</organism>
<evidence type="ECO:0000313" key="4">
    <source>
        <dbReference type="Proteomes" id="UP000253509"/>
    </source>
</evidence>